<feature type="domain" description="Origin recognition complex subunit 3 winged helix C-terminal" evidence="2">
    <location>
        <begin position="430"/>
        <end position="549"/>
    </location>
</feature>
<gene>
    <name evidence="3" type="ORF">EHS24_005175</name>
</gene>
<dbReference type="GO" id="GO:0031261">
    <property type="term" value="C:DNA replication preinitiation complex"/>
    <property type="evidence" value="ECO:0007669"/>
    <property type="project" value="TreeGrafter"/>
</dbReference>
<name>A0A427Y734_9TREE</name>
<evidence type="ECO:0000313" key="3">
    <source>
        <dbReference type="EMBL" id="RSH86897.1"/>
    </source>
</evidence>
<dbReference type="Pfam" id="PF18137">
    <property type="entry name" value="WHD_ORC"/>
    <property type="match status" value="1"/>
</dbReference>
<dbReference type="GO" id="GO:0006270">
    <property type="term" value="P:DNA replication initiation"/>
    <property type="evidence" value="ECO:0007669"/>
    <property type="project" value="TreeGrafter"/>
</dbReference>
<dbReference type="AlphaFoldDB" id="A0A427Y734"/>
<organism evidence="3 4">
    <name type="scientific">Apiotrichum porosum</name>
    <dbReference type="NCBI Taxonomy" id="105984"/>
    <lineage>
        <taxon>Eukaryota</taxon>
        <taxon>Fungi</taxon>
        <taxon>Dikarya</taxon>
        <taxon>Basidiomycota</taxon>
        <taxon>Agaricomycotina</taxon>
        <taxon>Tremellomycetes</taxon>
        <taxon>Trichosporonales</taxon>
        <taxon>Trichosporonaceae</taxon>
        <taxon>Apiotrichum</taxon>
    </lineage>
</organism>
<dbReference type="InterPro" id="IPR020795">
    <property type="entry name" value="ORC3"/>
</dbReference>
<comment type="caution">
    <text evidence="3">The sequence shown here is derived from an EMBL/GenBank/DDBJ whole genome shotgun (WGS) entry which is preliminary data.</text>
</comment>
<evidence type="ECO:0000256" key="1">
    <source>
        <dbReference type="SAM" id="MobiDB-lite"/>
    </source>
</evidence>
<dbReference type="PANTHER" id="PTHR12748">
    <property type="entry name" value="ORIGIN RECOGNITION COMPLEX SUBUNIT 3"/>
    <property type="match status" value="1"/>
</dbReference>
<dbReference type="InterPro" id="IPR040855">
    <property type="entry name" value="ORC_WH_C"/>
</dbReference>
<feature type="region of interest" description="Disordered" evidence="1">
    <location>
        <begin position="465"/>
        <end position="518"/>
    </location>
</feature>
<dbReference type="GO" id="GO:0005656">
    <property type="term" value="C:nuclear pre-replicative complex"/>
    <property type="evidence" value="ECO:0007669"/>
    <property type="project" value="TreeGrafter"/>
</dbReference>
<dbReference type="GO" id="GO:0003688">
    <property type="term" value="F:DNA replication origin binding"/>
    <property type="evidence" value="ECO:0007669"/>
    <property type="project" value="TreeGrafter"/>
</dbReference>
<dbReference type="EMBL" id="RSCE01000002">
    <property type="protein sequence ID" value="RSH86897.1"/>
    <property type="molecule type" value="Genomic_DNA"/>
</dbReference>
<reference evidence="3 4" key="1">
    <citation type="submission" date="2018-11" db="EMBL/GenBank/DDBJ databases">
        <title>Genome sequence of Apiotrichum porosum DSM 27194.</title>
        <authorList>
            <person name="Aliyu H."/>
            <person name="Gorte O."/>
            <person name="Ochsenreither K."/>
        </authorList>
    </citation>
    <scope>NUCLEOTIDE SEQUENCE [LARGE SCALE GENOMIC DNA]</scope>
    <source>
        <strain evidence="3 4">DSM 27194</strain>
    </source>
</reference>
<sequence>MDDDFHSLNKGVFVIPFQPDDTVAGPSKPRPLGKVYDHAYHRYETAYKKYEADRSVEQLDEIAEWLERCDSPPMLNRAFPIQRLPLAIIQSLSPSIVPRLTSLVPNAVTVNGRDMSDLASATRAVAVGFLGEAALASRKAGRTPIDEVERWWRGLHDQPPLLLHIQQAQLVSTAVLSKIMYIFNLHADIPIRLLVSVPSINIFMSTWTMVEPSEVDLSILSSGRTRKRSAGVHAILKAASDYQEVPIAITDELAEELGGEEELLGGGAAGTLKSLKWLLLHHSYTSPLASIADDESSDSLRKVQALVDEIKEGHNGSGTHLFTMDTNADLISVQNPTPRLSILQALSKPSTFLPTTSPAIGDLHGHENGAEADGADPNRTSPLTSRKSGSATPKDDDAVVGGQRRSDVAEMADCNGEPAASRPSNDLSSGSEAFKAVEALYALWQSGGKSVNLWDWLEGFRAAVDDEDDDDEDDGDVSGAYGADEDTTPQRGKRKRRADEENGRDPEEEAEKQARQHATFIRFVEESRMLGLVRARGSRTSKRADEVVKGVLMI</sequence>
<dbReference type="RefSeq" id="XP_028479682.1">
    <property type="nucleotide sequence ID" value="XM_028620710.1"/>
</dbReference>
<keyword evidence="4" id="KW-1185">Reference proteome</keyword>
<evidence type="ECO:0000313" key="4">
    <source>
        <dbReference type="Proteomes" id="UP000279236"/>
    </source>
</evidence>
<feature type="compositionally biased region" description="Polar residues" evidence="1">
    <location>
        <begin position="378"/>
        <end position="391"/>
    </location>
</feature>
<feature type="compositionally biased region" description="Acidic residues" evidence="1">
    <location>
        <begin position="465"/>
        <end position="476"/>
    </location>
</feature>
<dbReference type="GO" id="GO:0005664">
    <property type="term" value="C:nuclear origin of replication recognition complex"/>
    <property type="evidence" value="ECO:0007669"/>
    <property type="project" value="InterPro"/>
</dbReference>
<dbReference type="Proteomes" id="UP000279236">
    <property type="component" value="Unassembled WGS sequence"/>
</dbReference>
<dbReference type="STRING" id="105984.A0A427Y734"/>
<protein>
    <recommendedName>
        <fullName evidence="2">Origin recognition complex subunit 3 winged helix C-terminal domain-containing protein</fullName>
    </recommendedName>
</protein>
<feature type="region of interest" description="Disordered" evidence="1">
    <location>
        <begin position="354"/>
        <end position="429"/>
    </location>
</feature>
<proteinExistence type="predicted"/>
<dbReference type="PANTHER" id="PTHR12748:SF0">
    <property type="entry name" value="ORIGIN RECOGNITION COMPLEX SUBUNIT 3"/>
    <property type="match status" value="1"/>
</dbReference>
<dbReference type="GeneID" id="39589718"/>
<accession>A0A427Y734</accession>
<evidence type="ECO:0000259" key="2">
    <source>
        <dbReference type="Pfam" id="PF18137"/>
    </source>
</evidence>
<dbReference type="OrthoDB" id="2573365at2759"/>